<evidence type="ECO:0000313" key="4">
    <source>
        <dbReference type="Proteomes" id="UP000001601"/>
    </source>
</evidence>
<feature type="signal peptide" evidence="2">
    <location>
        <begin position="1"/>
        <end position="22"/>
    </location>
</feature>
<gene>
    <name evidence="3" type="ORF">MED217_15155</name>
</gene>
<reference evidence="3 4" key="1">
    <citation type="journal article" date="2007" name="Nature">
        <title>Light stimulates growth of proteorhodopsin-containing marine Flavobacteria.</title>
        <authorList>
            <person name="Gomez-Consarnau L."/>
            <person name="Gonzalez J.M."/>
            <person name="Coll-Llado M."/>
            <person name="Gourdon P."/>
            <person name="Pascher T."/>
            <person name="Neutze R."/>
            <person name="Pedros-Alio C."/>
            <person name="Pinhassi J."/>
        </authorList>
    </citation>
    <scope>NUCLEOTIDE SEQUENCE [LARGE SCALE GENOMIC DNA]</scope>
    <source>
        <strain evidence="3 4">MED217</strain>
    </source>
</reference>
<dbReference type="AlphaFoldDB" id="A3XG58"/>
<dbReference type="HOGENOM" id="CLU_295924_0_0_10"/>
<protein>
    <submittedName>
        <fullName evidence="3">Uncharacterized protein</fullName>
    </submittedName>
</protein>
<dbReference type="Gene3D" id="3.40.1000.10">
    <property type="entry name" value="Mog1/PsbP, alpha/beta/alpha sandwich"/>
    <property type="match status" value="1"/>
</dbReference>
<evidence type="ECO:0000256" key="2">
    <source>
        <dbReference type="SAM" id="SignalP"/>
    </source>
</evidence>
<organism evidence="3 4">
    <name type="scientific">Leeuwenhoekiella blandensis (strain CECT 7118 / CCUG 51940 / KCTC 22103 / MED217)</name>
    <name type="common">Flavobacterium sp. (strain MED217)</name>
    <dbReference type="NCBI Taxonomy" id="398720"/>
    <lineage>
        <taxon>Bacteria</taxon>
        <taxon>Pseudomonadati</taxon>
        <taxon>Bacteroidota</taxon>
        <taxon>Flavobacteriia</taxon>
        <taxon>Flavobacteriales</taxon>
        <taxon>Flavobacteriaceae</taxon>
        <taxon>Leeuwenhoekiella</taxon>
    </lineage>
</organism>
<keyword evidence="2" id="KW-0732">Signal</keyword>
<accession>A3XG58</accession>
<feature type="region of interest" description="Disordered" evidence="1">
    <location>
        <begin position="199"/>
        <end position="255"/>
    </location>
</feature>
<dbReference type="OrthoDB" id="9972796at2"/>
<feature type="compositionally biased region" description="Basic and acidic residues" evidence="1">
    <location>
        <begin position="199"/>
        <end position="226"/>
    </location>
</feature>
<comment type="caution">
    <text evidence="3">The sequence shown here is derived from an EMBL/GenBank/DDBJ whole genome shotgun (WGS) entry which is preliminary data.</text>
</comment>
<dbReference type="STRING" id="398720.MED217_15155"/>
<keyword evidence="4" id="KW-1185">Reference proteome</keyword>
<proteinExistence type="predicted"/>
<evidence type="ECO:0000256" key="1">
    <source>
        <dbReference type="SAM" id="MobiDB-lite"/>
    </source>
</evidence>
<sequence>MIKNIRFLFILVFTILSNNLRAQDDDLQTIYFDGYSDGYEITAEADIYSKVGSFRREMESGVGCLEITLKEFRITSIYVDGTFYSDNDTFPDIEMPDGSYGGLYKGFSIPFSNDGALPKIKFEVRNIPDNVFSIRTPSEVGPKGSCVFFDVPGSVDEGEENWKHAVVGNHEILSLVGGEATTLASTIRNYLKIKDNASRLKQKQAENKEEEKNRNEEENKNDESVNERSSMNQSDREYAQRKSREQRQKDFIKRQNEEIEAKEKIYKESVLGATDRLAGAVKTMMDENEAARKKKAEEEYQRNLAREKRLENNMNQAAEKISSFYCAINKLIGSVSDSSECSYNERKNVYAPDDDKKHSLGYTLKNAENRNDEFLYVSYLHLRPLSDKNNNYSFKYTYTQPAKTPVAQINNLSGNSLEKYIQLIEKATQETLTKVRNLNGLLGSDITLLLFENNKENLNKTLDQISDLSTLPITTTSNDYLANWEYLNFEKGLDLVDLIKNDHLNKATDIVLKTKDNELVFLNNGKFIVLKNYELLNDYLNLGDGELAQNKPLPKIKGEYLEISDWQRIVMFQFFRHRNIYLNIEGTSYPAVTNYGYKPQSRKKVPLAFWDMGDVSGRANNFLYIYKKADDLYGDPENLNFYFPIDADAYLHTGKYRPAIGFGTYSTVQKDNYAHIEFKYIGGMDWTAAIELKGLEKVDKVKGKLRLITDSNSNSWSTRPYKSKEPYDFGIGYKEKKKDKILSESEPTKFIKYRIKDWELIYVYDVLKPRENGAVSWLAISNGYNTFFPDRLKSNEAYKAYDNQNAFFESHINGYKEKLNLTDLEDFNLLYNDLLKKNSEIGGYEKTIGYNRKNIMRNLEILNKSQDEITNQDEPKEKEAWVAHETADFKIEFPDSWELNTNTPDAATFHLYSNNSAIRMEMGEKPQTLTYENLLETNGILNGLENSIEDFIVLKNETIKKDDKQYIQVIWKGKKAGQTLETEMRFYLTNDKIFAITQISWENKTAADQNTINNVLDSFEF</sequence>
<dbReference type="EMBL" id="AANC01000001">
    <property type="protein sequence ID" value="EAQ50892.1"/>
    <property type="molecule type" value="Genomic_DNA"/>
</dbReference>
<feature type="compositionally biased region" description="Basic and acidic residues" evidence="1">
    <location>
        <begin position="234"/>
        <end position="255"/>
    </location>
</feature>
<feature type="chain" id="PRO_5002662330" evidence="2">
    <location>
        <begin position="23"/>
        <end position="1021"/>
    </location>
</feature>
<name>A3XG58_LEEBM</name>
<dbReference type="Proteomes" id="UP000001601">
    <property type="component" value="Unassembled WGS sequence"/>
</dbReference>
<evidence type="ECO:0000313" key="3">
    <source>
        <dbReference type="EMBL" id="EAQ50892.1"/>
    </source>
</evidence>
<dbReference type="RefSeq" id="WP_009781375.1">
    <property type="nucleotide sequence ID" value="NZ_CH672395.1"/>
</dbReference>